<protein>
    <submittedName>
        <fullName evidence="1">Uncharacterized protein</fullName>
    </submittedName>
</protein>
<proteinExistence type="predicted"/>
<sequence length="42" mass="4647">MIDIDFLIFLTLMYVISSFNSTGKSVQTTTVHPLDIASSINL</sequence>
<dbReference type="AlphaFoldDB" id="A0A381QUS5"/>
<organism evidence="1">
    <name type="scientific">marine metagenome</name>
    <dbReference type="NCBI Taxonomy" id="408172"/>
    <lineage>
        <taxon>unclassified sequences</taxon>
        <taxon>metagenomes</taxon>
        <taxon>ecological metagenomes</taxon>
    </lineage>
</organism>
<accession>A0A381QUS5</accession>
<name>A0A381QUS5_9ZZZZ</name>
<gene>
    <name evidence="1" type="ORF">METZ01_LOCUS36016</name>
</gene>
<dbReference type="EMBL" id="UINC01001538">
    <property type="protein sequence ID" value="SUZ83162.1"/>
    <property type="molecule type" value="Genomic_DNA"/>
</dbReference>
<evidence type="ECO:0000313" key="1">
    <source>
        <dbReference type="EMBL" id="SUZ83162.1"/>
    </source>
</evidence>
<reference evidence="1" key="1">
    <citation type="submission" date="2018-05" db="EMBL/GenBank/DDBJ databases">
        <authorList>
            <person name="Lanie J.A."/>
            <person name="Ng W.-L."/>
            <person name="Kazmierczak K.M."/>
            <person name="Andrzejewski T.M."/>
            <person name="Davidsen T.M."/>
            <person name="Wayne K.J."/>
            <person name="Tettelin H."/>
            <person name="Glass J.I."/>
            <person name="Rusch D."/>
            <person name="Podicherti R."/>
            <person name="Tsui H.-C.T."/>
            <person name="Winkler M.E."/>
        </authorList>
    </citation>
    <scope>NUCLEOTIDE SEQUENCE</scope>
</reference>